<evidence type="ECO:0000256" key="3">
    <source>
        <dbReference type="ARBA" id="ARBA00022448"/>
    </source>
</evidence>
<dbReference type="Pfam" id="PF01545">
    <property type="entry name" value="Cation_efflux"/>
    <property type="match status" value="1"/>
</dbReference>
<dbReference type="PATRIC" id="fig|52689.4.peg.3574"/>
<reference evidence="11" key="1">
    <citation type="submission" date="2015-07" db="EMBL/GenBank/DDBJ databases">
        <title>Draft genome sequence of Acetobacterium bakii DSM 8293, a potential psychrophilic chemical producer through syngas fermentation.</title>
        <authorList>
            <person name="Song Y."/>
            <person name="Hwang S."/>
            <person name="Cho B.-K."/>
        </authorList>
    </citation>
    <scope>NUCLEOTIDE SEQUENCE [LARGE SCALE GENOMIC DNA]</scope>
    <source>
        <strain evidence="11">DSM 8239</strain>
    </source>
</reference>
<feature type="transmembrane region" description="Helical" evidence="7">
    <location>
        <begin position="173"/>
        <end position="191"/>
    </location>
</feature>
<keyword evidence="3" id="KW-0813">Transport</keyword>
<evidence type="ECO:0000259" key="9">
    <source>
        <dbReference type="Pfam" id="PF16916"/>
    </source>
</evidence>
<evidence type="ECO:0000259" key="8">
    <source>
        <dbReference type="Pfam" id="PF01545"/>
    </source>
</evidence>
<sequence>MINRLIKIFVKNYEKTANPQVRESYGKLASIFGIASNLVLFLSKITVGFLSNSISITADAVNNLSDFGSSIVTLVGFKIAGKPADAEHPYGHERIEYISGLIVSFIVLFLGLQLILNSIDKIMHPQMPEFSMISLFVLIMAILIKCWQYVFYQKIGKIIDSVSLLATSIDSRNDILATSAVLIAAIITYLTGFNLDGYMGVVVALFIIISGIRLVIDTANPILGTAPTKEMVDTIYKKILSYDNIIGLHDLNIHSYGATKFFASVHCEVPAEQNIIVSHEIIDTIERDFLKDLGIHLVIHLDPVVTNDGRTNDLKDNVEGLIEKISPDIRMHDFRVVWGKNYSNLIFDIVVPFDINWSDDDLKKSISEEIYRIDYTYHSVIIVDHYYYIPEEDELIDCDE</sequence>
<comment type="similarity">
    <text evidence="2">Belongs to the cation diffusion facilitator (CDF) transporter (TC 2.A.4) family.</text>
</comment>
<evidence type="ECO:0000256" key="6">
    <source>
        <dbReference type="ARBA" id="ARBA00023136"/>
    </source>
</evidence>
<dbReference type="STRING" id="52689.AKG39_03225"/>
<evidence type="ECO:0000256" key="7">
    <source>
        <dbReference type="SAM" id="Phobius"/>
    </source>
</evidence>
<keyword evidence="4 7" id="KW-0812">Transmembrane</keyword>
<feature type="domain" description="Cation efflux protein transmembrane" evidence="8">
    <location>
        <begin position="31"/>
        <end position="219"/>
    </location>
</feature>
<dbReference type="InterPro" id="IPR027469">
    <property type="entry name" value="Cation_efflux_TMD_sf"/>
</dbReference>
<dbReference type="SUPFAM" id="SSF160240">
    <property type="entry name" value="Cation efflux protein cytoplasmic domain-like"/>
    <property type="match status" value="1"/>
</dbReference>
<keyword evidence="11" id="KW-1185">Reference proteome</keyword>
<feature type="transmembrane region" description="Helical" evidence="7">
    <location>
        <begin position="197"/>
        <end position="216"/>
    </location>
</feature>
<dbReference type="Gene3D" id="1.20.1510.10">
    <property type="entry name" value="Cation efflux protein transmembrane domain"/>
    <property type="match status" value="1"/>
</dbReference>
<feature type="transmembrane region" description="Helical" evidence="7">
    <location>
        <begin position="97"/>
        <end position="119"/>
    </location>
</feature>
<dbReference type="Pfam" id="PF16916">
    <property type="entry name" value="ZT_dimer"/>
    <property type="match status" value="1"/>
</dbReference>
<evidence type="ECO:0000256" key="5">
    <source>
        <dbReference type="ARBA" id="ARBA00022989"/>
    </source>
</evidence>
<dbReference type="InterPro" id="IPR002524">
    <property type="entry name" value="Cation_efflux"/>
</dbReference>
<dbReference type="InterPro" id="IPR058533">
    <property type="entry name" value="Cation_efflux_TM"/>
</dbReference>
<dbReference type="SUPFAM" id="SSF161111">
    <property type="entry name" value="Cation efflux protein transmembrane domain-like"/>
    <property type="match status" value="1"/>
</dbReference>
<dbReference type="GO" id="GO:0008324">
    <property type="term" value="F:monoatomic cation transmembrane transporter activity"/>
    <property type="evidence" value="ECO:0007669"/>
    <property type="project" value="InterPro"/>
</dbReference>
<evidence type="ECO:0000313" key="11">
    <source>
        <dbReference type="Proteomes" id="UP000036873"/>
    </source>
</evidence>
<gene>
    <name evidence="10" type="ORF">AKG39_03225</name>
</gene>
<dbReference type="RefSeq" id="WP_050738915.1">
    <property type="nucleotide sequence ID" value="NZ_LGYO01000007.1"/>
</dbReference>
<comment type="caution">
    <text evidence="10">The sequence shown here is derived from an EMBL/GenBank/DDBJ whole genome shotgun (WGS) entry which is preliminary data.</text>
</comment>
<dbReference type="NCBIfam" id="TIGR01297">
    <property type="entry name" value="CDF"/>
    <property type="match status" value="1"/>
</dbReference>
<dbReference type="PANTHER" id="PTHR43840:SF50">
    <property type="entry name" value="MANGANESE EFFLUX SYSTEM PROTEIN MNES"/>
    <property type="match status" value="1"/>
</dbReference>
<dbReference type="EMBL" id="LGYO01000007">
    <property type="protein sequence ID" value="KNZ43171.1"/>
    <property type="molecule type" value="Genomic_DNA"/>
</dbReference>
<evidence type="ECO:0000256" key="1">
    <source>
        <dbReference type="ARBA" id="ARBA00004141"/>
    </source>
</evidence>
<dbReference type="InterPro" id="IPR050291">
    <property type="entry name" value="CDF_Transporter"/>
</dbReference>
<feature type="transmembrane region" description="Helical" evidence="7">
    <location>
        <begin position="131"/>
        <end position="152"/>
    </location>
</feature>
<keyword evidence="5 7" id="KW-1133">Transmembrane helix</keyword>
<dbReference type="FunFam" id="1.20.1510.10:FF:000006">
    <property type="entry name" value="Divalent cation efflux transporter"/>
    <property type="match status" value="1"/>
</dbReference>
<feature type="domain" description="Cation efflux protein cytoplasmic" evidence="9">
    <location>
        <begin position="227"/>
        <end position="303"/>
    </location>
</feature>
<dbReference type="AlphaFoldDB" id="A0A0L6U3S8"/>
<evidence type="ECO:0000256" key="4">
    <source>
        <dbReference type="ARBA" id="ARBA00022692"/>
    </source>
</evidence>
<dbReference type="InterPro" id="IPR027470">
    <property type="entry name" value="Cation_efflux_CTD"/>
</dbReference>
<dbReference type="Proteomes" id="UP000036873">
    <property type="component" value="Unassembled WGS sequence"/>
</dbReference>
<dbReference type="PANTHER" id="PTHR43840">
    <property type="entry name" value="MITOCHONDRIAL METAL TRANSPORTER 1-RELATED"/>
    <property type="match status" value="1"/>
</dbReference>
<comment type="subcellular location">
    <subcellularLocation>
        <location evidence="1">Membrane</location>
        <topology evidence="1">Multi-pass membrane protein</topology>
    </subcellularLocation>
</comment>
<keyword evidence="6 7" id="KW-0472">Membrane</keyword>
<dbReference type="OrthoDB" id="9806522at2"/>
<protein>
    <submittedName>
        <fullName evidence="10">Cation diffusion facilitator family transporter</fullName>
    </submittedName>
</protein>
<proteinExistence type="inferred from homology"/>
<name>A0A0L6U3S8_9FIRM</name>
<dbReference type="Gene3D" id="3.30.70.1350">
    <property type="entry name" value="Cation efflux protein, cytoplasmic domain"/>
    <property type="match status" value="1"/>
</dbReference>
<evidence type="ECO:0000256" key="2">
    <source>
        <dbReference type="ARBA" id="ARBA00008114"/>
    </source>
</evidence>
<evidence type="ECO:0000313" key="10">
    <source>
        <dbReference type="EMBL" id="KNZ43171.1"/>
    </source>
</evidence>
<accession>A0A0L6U3S8</accession>
<dbReference type="InterPro" id="IPR036837">
    <property type="entry name" value="Cation_efflux_CTD_sf"/>
</dbReference>
<dbReference type="GO" id="GO:0016020">
    <property type="term" value="C:membrane"/>
    <property type="evidence" value="ECO:0007669"/>
    <property type="project" value="UniProtKB-SubCell"/>
</dbReference>
<organism evidence="10 11">
    <name type="scientific">Acetobacterium bakii</name>
    <dbReference type="NCBI Taxonomy" id="52689"/>
    <lineage>
        <taxon>Bacteria</taxon>
        <taxon>Bacillati</taxon>
        <taxon>Bacillota</taxon>
        <taxon>Clostridia</taxon>
        <taxon>Eubacteriales</taxon>
        <taxon>Eubacteriaceae</taxon>
        <taxon>Acetobacterium</taxon>
    </lineage>
</organism>